<feature type="compositionally biased region" description="Basic and acidic residues" evidence="1">
    <location>
        <begin position="1"/>
        <end position="29"/>
    </location>
</feature>
<protein>
    <submittedName>
        <fullName evidence="2">Uncharacterized protein</fullName>
    </submittedName>
</protein>
<evidence type="ECO:0000313" key="3">
    <source>
        <dbReference type="Proteomes" id="UP000824120"/>
    </source>
</evidence>
<dbReference type="OrthoDB" id="1194650at2759"/>
<accession>A0A9J5XGQ5</accession>
<feature type="region of interest" description="Disordered" evidence="1">
    <location>
        <begin position="1"/>
        <end position="32"/>
    </location>
</feature>
<reference evidence="2 3" key="1">
    <citation type="submission" date="2020-09" db="EMBL/GenBank/DDBJ databases">
        <title>De no assembly of potato wild relative species, Solanum commersonii.</title>
        <authorList>
            <person name="Cho K."/>
        </authorList>
    </citation>
    <scope>NUCLEOTIDE SEQUENCE [LARGE SCALE GENOMIC DNA]</scope>
    <source>
        <strain evidence="2">LZ3.2</strain>
        <tissue evidence="2">Leaf</tissue>
    </source>
</reference>
<evidence type="ECO:0000313" key="2">
    <source>
        <dbReference type="EMBL" id="KAG5586869.1"/>
    </source>
</evidence>
<keyword evidence="3" id="KW-1185">Reference proteome</keyword>
<gene>
    <name evidence="2" type="ORF">H5410_047303</name>
</gene>
<evidence type="ECO:0000256" key="1">
    <source>
        <dbReference type="SAM" id="MobiDB-lite"/>
    </source>
</evidence>
<dbReference type="EMBL" id="JACXVP010000009">
    <property type="protein sequence ID" value="KAG5586869.1"/>
    <property type="molecule type" value="Genomic_DNA"/>
</dbReference>
<comment type="caution">
    <text evidence="2">The sequence shown here is derived from an EMBL/GenBank/DDBJ whole genome shotgun (WGS) entry which is preliminary data.</text>
</comment>
<organism evidence="2 3">
    <name type="scientific">Solanum commersonii</name>
    <name type="common">Commerson's wild potato</name>
    <name type="synonym">Commerson's nightshade</name>
    <dbReference type="NCBI Taxonomy" id="4109"/>
    <lineage>
        <taxon>Eukaryota</taxon>
        <taxon>Viridiplantae</taxon>
        <taxon>Streptophyta</taxon>
        <taxon>Embryophyta</taxon>
        <taxon>Tracheophyta</taxon>
        <taxon>Spermatophyta</taxon>
        <taxon>Magnoliopsida</taxon>
        <taxon>eudicotyledons</taxon>
        <taxon>Gunneridae</taxon>
        <taxon>Pentapetalae</taxon>
        <taxon>asterids</taxon>
        <taxon>lamiids</taxon>
        <taxon>Solanales</taxon>
        <taxon>Solanaceae</taxon>
        <taxon>Solanoideae</taxon>
        <taxon>Solaneae</taxon>
        <taxon>Solanum</taxon>
    </lineage>
</organism>
<feature type="non-terminal residue" evidence="2">
    <location>
        <position position="55"/>
    </location>
</feature>
<dbReference type="AlphaFoldDB" id="A0A9J5XGQ5"/>
<proteinExistence type="predicted"/>
<name>A0A9J5XGQ5_SOLCO</name>
<sequence length="55" mass="6458">MKKMKQGEKKREQQEEKIIENEEKEKLEEEGLATDVAEVEKEVDVMGIVTKHNDE</sequence>
<dbReference type="Proteomes" id="UP000824120">
    <property type="component" value="Chromosome 9"/>
</dbReference>